<evidence type="ECO:0000259" key="3">
    <source>
        <dbReference type="Pfam" id="PF04760"/>
    </source>
</evidence>
<feature type="region of interest" description="Disordered" evidence="1">
    <location>
        <begin position="193"/>
        <end position="220"/>
    </location>
</feature>
<protein>
    <submittedName>
        <fullName evidence="4">Translation initiation factor IF-2 N-terminal domain-containing protein</fullName>
    </submittedName>
</protein>
<keyword evidence="2" id="KW-0472">Membrane</keyword>
<feature type="compositionally biased region" description="Basic residues" evidence="1">
    <location>
        <begin position="211"/>
        <end position="220"/>
    </location>
</feature>
<evidence type="ECO:0000256" key="2">
    <source>
        <dbReference type="SAM" id="Phobius"/>
    </source>
</evidence>
<evidence type="ECO:0000313" key="4">
    <source>
        <dbReference type="EMBL" id="MEY8537230.1"/>
    </source>
</evidence>
<keyword evidence="4" id="KW-0648">Protein biosynthesis</keyword>
<organism evidence="4 5">
    <name type="scientific">Lactococcus muris</name>
    <dbReference type="NCBI Taxonomy" id="2941330"/>
    <lineage>
        <taxon>Bacteria</taxon>
        <taxon>Bacillati</taxon>
        <taxon>Bacillota</taxon>
        <taxon>Bacilli</taxon>
        <taxon>Lactobacillales</taxon>
        <taxon>Streptococcaceae</taxon>
        <taxon>Lactococcus</taxon>
    </lineage>
</organism>
<evidence type="ECO:0000256" key="1">
    <source>
        <dbReference type="SAM" id="MobiDB-lite"/>
    </source>
</evidence>
<dbReference type="Pfam" id="PF04760">
    <property type="entry name" value="IF2_N"/>
    <property type="match status" value="1"/>
</dbReference>
<accession>A0ABV4D642</accession>
<dbReference type="EMBL" id="JBCLSQ010000003">
    <property type="protein sequence ID" value="MEY8537230.1"/>
    <property type="molecule type" value="Genomic_DNA"/>
</dbReference>
<feature type="domain" description="Translation initiation factor IF-2 N-terminal" evidence="3">
    <location>
        <begin position="1"/>
        <end position="48"/>
    </location>
</feature>
<sequence>MKIYKLARELGVKSQALLFLAQKEGIEAKSVASPLTEDEMDKLLVAFDEAGGVLEPLLEETQEVAEAKEKEEEPVPQKASPVAPLKKLKKKDKMKKVKGESAWDKIESMPKTAPIDEPVQTGKSKAYLLYRIFTVAVTLFFVFLGFTALHANRQVAQVTESVNVTTQTLMANQKALDKKIEALNKEIQTLKEKEAKAQEASKKAKNDKKMKTAPKQKPKK</sequence>
<proteinExistence type="predicted"/>
<keyword evidence="4" id="KW-0396">Initiation factor</keyword>
<keyword evidence="5" id="KW-1185">Reference proteome</keyword>
<comment type="caution">
    <text evidence="4">The sequence shown here is derived from an EMBL/GenBank/DDBJ whole genome shotgun (WGS) entry which is preliminary data.</text>
</comment>
<feature type="transmembrane region" description="Helical" evidence="2">
    <location>
        <begin position="128"/>
        <end position="149"/>
    </location>
</feature>
<dbReference type="Proteomes" id="UP001565242">
    <property type="component" value="Unassembled WGS sequence"/>
</dbReference>
<evidence type="ECO:0000313" key="5">
    <source>
        <dbReference type="Proteomes" id="UP001565242"/>
    </source>
</evidence>
<reference evidence="4 5" key="1">
    <citation type="submission" date="2024-03" db="EMBL/GenBank/DDBJ databases">
        <title>Mouse gut bacterial collection (mGBC) of GemPharmatech.</title>
        <authorList>
            <person name="He Y."/>
            <person name="Dong L."/>
            <person name="Wu D."/>
            <person name="Gao X."/>
            <person name="Lin Z."/>
        </authorList>
    </citation>
    <scope>NUCLEOTIDE SEQUENCE [LARGE SCALE GENOMIC DNA]</scope>
    <source>
        <strain evidence="4 5">20-218</strain>
    </source>
</reference>
<gene>
    <name evidence="4" type="ORF">AALM99_02050</name>
</gene>
<dbReference type="GO" id="GO:0003743">
    <property type="term" value="F:translation initiation factor activity"/>
    <property type="evidence" value="ECO:0007669"/>
    <property type="project" value="UniProtKB-KW"/>
</dbReference>
<name>A0ABV4D642_9LACT</name>
<feature type="compositionally biased region" description="Basic and acidic residues" evidence="1">
    <location>
        <begin position="193"/>
        <end position="210"/>
    </location>
</feature>
<keyword evidence="2" id="KW-0812">Transmembrane</keyword>
<dbReference type="Gene3D" id="1.10.10.2480">
    <property type="match status" value="1"/>
</dbReference>
<dbReference type="RefSeq" id="WP_369917711.1">
    <property type="nucleotide sequence ID" value="NZ_JBCLSQ010000003.1"/>
</dbReference>
<keyword evidence="2" id="KW-1133">Transmembrane helix</keyword>
<dbReference type="InterPro" id="IPR006847">
    <property type="entry name" value="IF2_N"/>
</dbReference>